<dbReference type="EMBL" id="BMHT01000007">
    <property type="protein sequence ID" value="GGF22346.1"/>
    <property type="molecule type" value="Genomic_DNA"/>
</dbReference>
<reference evidence="2" key="1">
    <citation type="journal article" date="2019" name="Int. J. Syst. Evol. Microbiol.">
        <title>The Global Catalogue of Microorganisms (GCM) 10K type strain sequencing project: providing services to taxonomists for standard genome sequencing and annotation.</title>
        <authorList>
            <consortium name="The Broad Institute Genomics Platform"/>
            <consortium name="The Broad Institute Genome Sequencing Center for Infectious Disease"/>
            <person name="Wu L."/>
            <person name="Ma J."/>
        </authorList>
    </citation>
    <scope>NUCLEOTIDE SEQUENCE [LARGE SCALE GENOMIC DNA]</scope>
    <source>
        <strain evidence="2">CGMCC 1.15197</strain>
    </source>
</reference>
<proteinExistence type="predicted"/>
<evidence type="ECO:0000313" key="2">
    <source>
        <dbReference type="Proteomes" id="UP000632273"/>
    </source>
</evidence>
<dbReference type="InterPro" id="IPR009752">
    <property type="entry name" value="Phage_Mu_GpJ"/>
</dbReference>
<comment type="caution">
    <text evidence="1">The sequence shown here is derived from an EMBL/GenBank/DDBJ whole genome shotgun (WGS) entry which is preliminary data.</text>
</comment>
<gene>
    <name evidence="1" type="ORF">GCM10011383_37470</name>
</gene>
<protein>
    <recommendedName>
        <fullName evidence="3">DUF1320 domain-containing protein</fullName>
    </recommendedName>
</protein>
<evidence type="ECO:0000313" key="1">
    <source>
        <dbReference type="EMBL" id="GGF22346.1"/>
    </source>
</evidence>
<organism evidence="1 2">
    <name type="scientific">Hymenobacter cavernae</name>
    <dbReference type="NCBI Taxonomy" id="2044852"/>
    <lineage>
        <taxon>Bacteria</taxon>
        <taxon>Pseudomonadati</taxon>
        <taxon>Bacteroidota</taxon>
        <taxon>Cytophagia</taxon>
        <taxon>Cytophagales</taxon>
        <taxon>Hymenobacteraceae</taxon>
        <taxon>Hymenobacter</taxon>
    </lineage>
</organism>
<accession>A0ABQ1UNE8</accession>
<name>A0ABQ1UNE8_9BACT</name>
<sequence>MRFLTAEDYGILIKQEQLEVVLKDNPTALLKAEVFAQGLIESYLRSRYDVAKIFLDVQPWAEARQYAAGAVVSYGTPSVLYVADRATKGEKPGVITEPAAPEVAEPVADLETEPEATEPAPEVEPIEPAWEEKDPRSAVLVTYMLDITLYTVHSRHGRVQMPEKRIDRYDQAIEWLKAVSNGKLSADLPRLPQKEETGRFKWGSQPFQTLGW</sequence>
<evidence type="ECO:0008006" key="3">
    <source>
        <dbReference type="Google" id="ProtNLM"/>
    </source>
</evidence>
<dbReference type="Pfam" id="PF07030">
    <property type="entry name" value="Phage_Mu_Gp36"/>
    <property type="match status" value="1"/>
</dbReference>
<keyword evidence="2" id="KW-1185">Reference proteome</keyword>
<dbReference type="RefSeq" id="WP_188815583.1">
    <property type="nucleotide sequence ID" value="NZ_BMHT01000007.1"/>
</dbReference>
<dbReference type="Proteomes" id="UP000632273">
    <property type="component" value="Unassembled WGS sequence"/>
</dbReference>